<keyword evidence="1" id="KW-1133">Transmembrane helix</keyword>
<dbReference type="AlphaFoldDB" id="S5XP88"/>
<evidence type="ECO:0000256" key="1">
    <source>
        <dbReference type="SAM" id="Phobius"/>
    </source>
</evidence>
<proteinExistence type="predicted"/>
<name>S5XP88_PARAH</name>
<dbReference type="STRING" id="1367847.JCM7686_2058"/>
<keyword evidence="3" id="KW-1185">Reference proteome</keyword>
<dbReference type="PATRIC" id="fig|1367847.3.peg.2052"/>
<dbReference type="EMBL" id="CP006650">
    <property type="protein sequence ID" value="AGT09139.1"/>
    <property type="molecule type" value="Genomic_DNA"/>
</dbReference>
<dbReference type="KEGG" id="pami:JCM7686_2058"/>
<protein>
    <submittedName>
        <fullName evidence="2">Uncharacterized protein</fullName>
    </submittedName>
</protein>
<reference evidence="2 3" key="1">
    <citation type="journal article" date="2014" name="BMC Genomics">
        <title>Architecture and functions of a multipartite genome of the methylotrophic bacterium Paracoccus aminophilus JCM 7686, containing primary and secondary chromids.</title>
        <authorList>
            <person name="Dziewit L."/>
            <person name="Czarnecki J."/>
            <person name="Wibberg D."/>
            <person name="Radlinska M."/>
            <person name="Mrozek P."/>
            <person name="Szymczak M."/>
            <person name="Schluter A."/>
            <person name="Puhler A."/>
            <person name="Bartosik D."/>
        </authorList>
    </citation>
    <scope>NUCLEOTIDE SEQUENCE [LARGE SCALE GENOMIC DNA]</scope>
    <source>
        <strain evidence="2">JCM 7686</strain>
    </source>
</reference>
<accession>S5XP88</accession>
<keyword evidence="1" id="KW-0812">Transmembrane</keyword>
<sequence length="70" mass="7211">MSHTAQTTAEQRAEAKAENQLAARILIGVALLVVALAGAIAIWGLPALTMFGLFATATILLLLVAYAAGF</sequence>
<feature type="transmembrane region" description="Helical" evidence="1">
    <location>
        <begin position="51"/>
        <end position="69"/>
    </location>
</feature>
<keyword evidence="1" id="KW-0472">Membrane</keyword>
<evidence type="ECO:0000313" key="3">
    <source>
        <dbReference type="Proteomes" id="UP000015480"/>
    </source>
</evidence>
<gene>
    <name evidence="2" type="ORF">JCM7686_2058</name>
</gene>
<feature type="transmembrane region" description="Helical" evidence="1">
    <location>
        <begin position="21"/>
        <end position="45"/>
    </location>
</feature>
<dbReference type="RefSeq" id="WP_020950777.1">
    <property type="nucleotide sequence ID" value="NC_022041.1"/>
</dbReference>
<evidence type="ECO:0000313" key="2">
    <source>
        <dbReference type="EMBL" id="AGT09139.1"/>
    </source>
</evidence>
<dbReference type="Proteomes" id="UP000015480">
    <property type="component" value="Chromosome"/>
</dbReference>
<organism evidence="2 3">
    <name type="scientific">Paracoccus aminophilus JCM 7686</name>
    <dbReference type="NCBI Taxonomy" id="1367847"/>
    <lineage>
        <taxon>Bacteria</taxon>
        <taxon>Pseudomonadati</taxon>
        <taxon>Pseudomonadota</taxon>
        <taxon>Alphaproteobacteria</taxon>
        <taxon>Rhodobacterales</taxon>
        <taxon>Paracoccaceae</taxon>
        <taxon>Paracoccus</taxon>
    </lineage>
</organism>
<dbReference type="HOGENOM" id="CLU_2754214_0_0_5"/>